<proteinExistence type="predicted"/>
<accession>A0A9Q4D5Y0</accession>
<dbReference type="AlphaFoldDB" id="A0A9Q4D5Y0"/>
<feature type="domain" description="YSIRK Gram-positive signal peptide" evidence="4">
    <location>
        <begin position="15"/>
        <end position="40"/>
    </location>
</feature>
<evidence type="ECO:0000259" key="4">
    <source>
        <dbReference type="Pfam" id="PF04650"/>
    </source>
</evidence>
<feature type="compositionally biased region" description="Basic and acidic residues" evidence="2">
    <location>
        <begin position="285"/>
        <end position="363"/>
    </location>
</feature>
<keyword evidence="3" id="KW-0472">Membrane</keyword>
<keyword evidence="1" id="KW-0732">Signal</keyword>
<name>A0A9Q4D5Y0_9STAP</name>
<evidence type="ECO:0000313" key="5">
    <source>
        <dbReference type="EMBL" id="MCY1593925.1"/>
    </source>
</evidence>
<evidence type="ECO:0000256" key="3">
    <source>
        <dbReference type="SAM" id="Phobius"/>
    </source>
</evidence>
<protein>
    <submittedName>
        <fullName evidence="5">YSIRK-type signal peptide-containing protein</fullName>
    </submittedName>
</protein>
<dbReference type="Pfam" id="PF04650">
    <property type="entry name" value="YSIRK_signal"/>
    <property type="match status" value="1"/>
</dbReference>
<feature type="compositionally biased region" description="Basic and acidic residues" evidence="2">
    <location>
        <begin position="219"/>
        <end position="276"/>
    </location>
</feature>
<evidence type="ECO:0000256" key="2">
    <source>
        <dbReference type="SAM" id="MobiDB-lite"/>
    </source>
</evidence>
<keyword evidence="3" id="KW-0812">Transmembrane</keyword>
<comment type="caution">
    <text evidence="5">The sequence shown here is derived from an EMBL/GenBank/DDBJ whole genome shotgun (WGS) entry which is preliminary data.</text>
</comment>
<feature type="region of interest" description="Disordered" evidence="2">
    <location>
        <begin position="49"/>
        <end position="363"/>
    </location>
</feature>
<dbReference type="Proteomes" id="UP001081438">
    <property type="component" value="Unassembled WGS sequence"/>
</dbReference>
<feature type="transmembrane region" description="Helical" evidence="3">
    <location>
        <begin position="21"/>
        <end position="42"/>
    </location>
</feature>
<reference evidence="5" key="1">
    <citation type="journal article" date="2022" name="Int. J. Mol. Sci.">
        <title>Phenotypic and genotypic virulence characterisation of Staphylococcus pettenkoferi strains isolated from human bloodstream and diabetic foot infections.</title>
        <authorList>
            <person name="Magnan C."/>
        </authorList>
    </citation>
    <scope>NUCLEOTIDE SEQUENCE</scope>
    <source>
        <strain evidence="5">NSP020P</strain>
    </source>
</reference>
<feature type="compositionally biased region" description="Acidic residues" evidence="2">
    <location>
        <begin position="160"/>
        <end position="176"/>
    </location>
</feature>
<evidence type="ECO:0000256" key="1">
    <source>
        <dbReference type="ARBA" id="ARBA00022729"/>
    </source>
</evidence>
<feature type="compositionally biased region" description="Low complexity" evidence="2">
    <location>
        <begin position="54"/>
        <end position="82"/>
    </location>
</feature>
<dbReference type="NCBIfam" id="TIGR01168">
    <property type="entry name" value="YSIRK_signal"/>
    <property type="match status" value="1"/>
</dbReference>
<feature type="compositionally biased region" description="Low complexity" evidence="2">
    <location>
        <begin position="89"/>
        <end position="137"/>
    </location>
</feature>
<gene>
    <name evidence="5" type="ORF">NW112_01565</name>
</gene>
<keyword evidence="3" id="KW-1133">Transmembrane helix</keyword>
<organism evidence="5 6">
    <name type="scientific">Staphylococcus pettenkoferi</name>
    <dbReference type="NCBI Taxonomy" id="170573"/>
    <lineage>
        <taxon>Bacteria</taxon>
        <taxon>Bacillati</taxon>
        <taxon>Bacillota</taxon>
        <taxon>Bacilli</taxon>
        <taxon>Bacillales</taxon>
        <taxon>Staphylococcaceae</taxon>
        <taxon>Staphylococcus</taxon>
    </lineage>
</organism>
<dbReference type="RefSeq" id="WP_268210662.1">
    <property type="nucleotide sequence ID" value="NZ_JANSKK010000005.1"/>
</dbReference>
<feature type="compositionally biased region" description="Basic and acidic residues" evidence="2">
    <location>
        <begin position="184"/>
        <end position="198"/>
    </location>
</feature>
<evidence type="ECO:0000313" key="6">
    <source>
        <dbReference type="Proteomes" id="UP001081438"/>
    </source>
</evidence>
<dbReference type="InterPro" id="IPR005877">
    <property type="entry name" value="YSIRK_signal_dom"/>
</dbReference>
<dbReference type="EMBL" id="JANSKX010000004">
    <property type="protein sequence ID" value="MCY1593925.1"/>
    <property type="molecule type" value="Genomic_DNA"/>
</dbReference>
<sequence>MRKRKPQGKLDFIPNKNNKYSIRRFTVGTASILIGATLVFGINNDAKAAETNDTQSSISTNDNQSSNDDSNSSTTSHDTSSQETAHDAQVNNDVNQDNSSSQESNTEETTQSSQDANETSQPSSSQSQTSDNQTNPSESDVDQPASDADDVHKSDTEQATTDEEPTDKSDTDDETSNNDSQVNETKDQADDNSAHDNTDEQGASDSKLEDNVSDDDTADSDKEQSEDEGKDKTDNKAKDEAQSSTDDKSSKASHKEGQAEKDSDKAHTDSDNKSDESQSDDEKSEQDQADDKSEDKSSDKERTSDKEDSTQPTEDKSTSDNEKSETKDTKGSDSGEKKDKLQSKLDDTDSEDKADTVNDYLKDQLGDEQAKSVLKDADIDYDKDSNATISDKVLKSALIQFANQKDKDSPQAIRPGSAFFSAYSTEAVTRAAKDTKVAKSLGYENNYTFSQIMFDPDSLDSDEAKKSTTIPFKIHSYLTGDNSLDRYKIDLDLDSRLAKHVTKISARPVGGDKPVEFKRLKDENGEPSDIWEVNFIRAQGGLFGGAEILATYTAEDGKIELDDSIENIIKEENLDKDKLNYRVYVRNNETNKIIRTAENSGYFLTDVDKELTDKEKDISTANKGSFLGSSGAVQYDKNIGEHGGLTVDQTIMKNSIFDYILYAGNKQWTYNYQIDKDLLPYISGAELHLHDYKGLAGFDKEYHERDKVADLSFDKDGKGSITDRNMNRLIEFNNSNPEPIGIRIVLKFNQNPNNILTKDAEYDDDGNLIRETERTLQLQRLLN</sequence>